<keyword evidence="1" id="KW-0812">Transmembrane</keyword>
<organism evidence="2 3">
    <name type="scientific">Alkalicoccus saliphilus</name>
    <dbReference type="NCBI Taxonomy" id="200989"/>
    <lineage>
        <taxon>Bacteria</taxon>
        <taxon>Bacillati</taxon>
        <taxon>Bacillota</taxon>
        <taxon>Bacilli</taxon>
        <taxon>Bacillales</taxon>
        <taxon>Bacillaceae</taxon>
        <taxon>Alkalicoccus</taxon>
    </lineage>
</organism>
<name>A0A2T4U4F2_9BACI</name>
<evidence type="ECO:0000256" key="1">
    <source>
        <dbReference type="SAM" id="Phobius"/>
    </source>
</evidence>
<accession>A0A2T4U4F2</accession>
<dbReference type="OrthoDB" id="2892501at2"/>
<dbReference type="Proteomes" id="UP000240509">
    <property type="component" value="Unassembled WGS sequence"/>
</dbReference>
<reference evidence="2 3" key="1">
    <citation type="submission" date="2018-03" db="EMBL/GenBank/DDBJ databases">
        <title>Alkalicoccus saliphilus sp. nov., isolated from a mineral pool.</title>
        <authorList>
            <person name="Zhao B."/>
        </authorList>
    </citation>
    <scope>NUCLEOTIDE SEQUENCE [LARGE SCALE GENOMIC DNA]</scope>
    <source>
        <strain evidence="2 3">6AG</strain>
    </source>
</reference>
<feature type="transmembrane region" description="Helical" evidence="1">
    <location>
        <begin position="57"/>
        <end position="75"/>
    </location>
</feature>
<comment type="caution">
    <text evidence="2">The sequence shown here is derived from an EMBL/GenBank/DDBJ whole genome shotgun (WGS) entry which is preliminary data.</text>
</comment>
<dbReference type="EMBL" id="PZJJ01000022">
    <property type="protein sequence ID" value="PTL38235.1"/>
    <property type="molecule type" value="Genomic_DNA"/>
</dbReference>
<protein>
    <submittedName>
        <fullName evidence="2">Uncharacterized protein</fullName>
    </submittedName>
</protein>
<dbReference type="RefSeq" id="WP_107585583.1">
    <property type="nucleotide sequence ID" value="NZ_PZJJ01000022.1"/>
</dbReference>
<feature type="transmembrane region" description="Helical" evidence="1">
    <location>
        <begin position="12"/>
        <end position="37"/>
    </location>
</feature>
<evidence type="ECO:0000313" key="3">
    <source>
        <dbReference type="Proteomes" id="UP000240509"/>
    </source>
</evidence>
<proteinExistence type="predicted"/>
<keyword evidence="1" id="KW-1133">Transmembrane helix</keyword>
<sequence length="81" mass="8899">MARKKRSGASFLLTIGTFIGVSLLFYGIGHLFGISFLMFNVESVSSPDLFRLEAGSFVPMLLGLGAAFIAEYLYLSREKKV</sequence>
<evidence type="ECO:0000313" key="2">
    <source>
        <dbReference type="EMBL" id="PTL38235.1"/>
    </source>
</evidence>
<gene>
    <name evidence="2" type="ORF">C6Y45_12595</name>
</gene>
<keyword evidence="1" id="KW-0472">Membrane</keyword>
<dbReference type="AlphaFoldDB" id="A0A2T4U4F2"/>
<keyword evidence="3" id="KW-1185">Reference proteome</keyword>